<dbReference type="EMBL" id="CAFBOL010000032">
    <property type="protein sequence ID" value="CAB4990082.1"/>
    <property type="molecule type" value="Genomic_DNA"/>
</dbReference>
<dbReference type="PIRSF" id="PIRSF000164">
    <property type="entry name" value="DHO_oxidase"/>
    <property type="match status" value="1"/>
</dbReference>
<comment type="pathway">
    <text evidence="2">Pyrimidine metabolism; UMP biosynthesis via de novo pathway.</text>
</comment>
<keyword evidence="6" id="KW-0560">Oxidoreductase</keyword>
<evidence type="ECO:0000256" key="5">
    <source>
        <dbReference type="ARBA" id="ARBA00022975"/>
    </source>
</evidence>
<dbReference type="EMBL" id="CAESGF010000024">
    <property type="protein sequence ID" value="CAB4365094.1"/>
    <property type="molecule type" value="Genomic_DNA"/>
</dbReference>
<dbReference type="InterPro" id="IPR012135">
    <property type="entry name" value="Dihydroorotate_DH_1_2"/>
</dbReference>
<proteinExistence type="predicted"/>
<evidence type="ECO:0000313" key="12">
    <source>
        <dbReference type="EMBL" id="CAB4948784.1"/>
    </source>
</evidence>
<dbReference type="PANTHER" id="PTHR48109:SF3">
    <property type="entry name" value="SLL0744 PROTEIN"/>
    <property type="match status" value="1"/>
</dbReference>
<evidence type="ECO:0000313" key="8">
    <source>
        <dbReference type="EMBL" id="CAB4365094.1"/>
    </source>
</evidence>
<evidence type="ECO:0000256" key="3">
    <source>
        <dbReference type="ARBA" id="ARBA00022630"/>
    </source>
</evidence>
<evidence type="ECO:0000313" key="10">
    <source>
        <dbReference type="EMBL" id="CAB4822041.1"/>
    </source>
</evidence>
<evidence type="ECO:0000256" key="6">
    <source>
        <dbReference type="ARBA" id="ARBA00023002"/>
    </source>
</evidence>
<dbReference type="PANTHER" id="PTHR48109">
    <property type="entry name" value="DIHYDROOROTATE DEHYDROGENASE (QUINONE), MITOCHONDRIAL-RELATED"/>
    <property type="match status" value="1"/>
</dbReference>
<dbReference type="GO" id="GO:0044205">
    <property type="term" value="P:'de novo' UMP biosynthetic process"/>
    <property type="evidence" value="ECO:0007669"/>
    <property type="project" value="UniProtKB-UniPathway"/>
</dbReference>
<dbReference type="EMBL" id="CAFBMT010000020">
    <property type="protein sequence ID" value="CAB4948784.1"/>
    <property type="molecule type" value="Genomic_DNA"/>
</dbReference>
<dbReference type="GO" id="GO:0004152">
    <property type="term" value="F:dihydroorotate dehydrogenase activity"/>
    <property type="evidence" value="ECO:0007669"/>
    <property type="project" value="InterPro"/>
</dbReference>
<name>A0A6J6STT7_9ZZZZ</name>
<comment type="cofactor">
    <cofactor evidence="1">
        <name>FMN</name>
        <dbReference type="ChEBI" id="CHEBI:58210"/>
    </cofactor>
</comment>
<accession>A0A6J6STT7</accession>
<dbReference type="UniPathway" id="UPA00070"/>
<dbReference type="CDD" id="cd04739">
    <property type="entry name" value="DHOD_like"/>
    <property type="match status" value="1"/>
</dbReference>
<evidence type="ECO:0000313" key="9">
    <source>
        <dbReference type="EMBL" id="CAB4738322.1"/>
    </source>
</evidence>
<keyword evidence="4" id="KW-0288">FMN</keyword>
<evidence type="ECO:0000259" key="7">
    <source>
        <dbReference type="Pfam" id="PF01180"/>
    </source>
</evidence>
<keyword evidence="3" id="KW-0285">Flavoprotein</keyword>
<dbReference type="EMBL" id="CAFBIY010000004">
    <property type="protein sequence ID" value="CAB4846175.1"/>
    <property type="molecule type" value="Genomic_DNA"/>
</dbReference>
<reference evidence="9" key="1">
    <citation type="submission" date="2020-05" db="EMBL/GenBank/DDBJ databases">
        <authorList>
            <person name="Chiriac C."/>
            <person name="Salcher M."/>
            <person name="Ghai R."/>
            <person name="Kavagutti S V."/>
        </authorList>
    </citation>
    <scope>NUCLEOTIDE SEQUENCE</scope>
</reference>
<dbReference type="Pfam" id="PF01180">
    <property type="entry name" value="DHO_dh"/>
    <property type="match status" value="1"/>
</dbReference>
<evidence type="ECO:0000256" key="4">
    <source>
        <dbReference type="ARBA" id="ARBA00022643"/>
    </source>
</evidence>
<dbReference type="AlphaFoldDB" id="A0A6J6STT7"/>
<dbReference type="EMBL" id="CAFAAV010000104">
    <property type="protein sequence ID" value="CAB4822041.1"/>
    <property type="molecule type" value="Genomic_DNA"/>
</dbReference>
<protein>
    <submittedName>
        <fullName evidence="9">Unannotated protein</fullName>
    </submittedName>
</protein>
<dbReference type="GO" id="GO:0005737">
    <property type="term" value="C:cytoplasm"/>
    <property type="evidence" value="ECO:0007669"/>
    <property type="project" value="InterPro"/>
</dbReference>
<keyword evidence="5" id="KW-0665">Pyrimidine biosynthesis</keyword>
<evidence type="ECO:0000313" key="13">
    <source>
        <dbReference type="EMBL" id="CAB4990082.1"/>
    </source>
</evidence>
<evidence type="ECO:0000256" key="1">
    <source>
        <dbReference type="ARBA" id="ARBA00001917"/>
    </source>
</evidence>
<feature type="domain" description="Dihydroorotate dehydrogenase catalytic" evidence="7">
    <location>
        <begin position="94"/>
        <end position="281"/>
    </location>
</feature>
<dbReference type="EMBL" id="CAEZYF010000022">
    <property type="protein sequence ID" value="CAB4738322.1"/>
    <property type="molecule type" value="Genomic_DNA"/>
</dbReference>
<evidence type="ECO:0000313" key="11">
    <source>
        <dbReference type="EMBL" id="CAB4846175.1"/>
    </source>
</evidence>
<dbReference type="SUPFAM" id="SSF51395">
    <property type="entry name" value="FMN-linked oxidoreductases"/>
    <property type="match status" value="1"/>
</dbReference>
<dbReference type="InterPro" id="IPR005720">
    <property type="entry name" value="Dihydroorotate_DH_cat"/>
</dbReference>
<evidence type="ECO:0000256" key="2">
    <source>
        <dbReference type="ARBA" id="ARBA00004725"/>
    </source>
</evidence>
<dbReference type="GO" id="GO:0006207">
    <property type="term" value="P:'de novo' pyrimidine nucleobase biosynthetic process"/>
    <property type="evidence" value="ECO:0007669"/>
    <property type="project" value="TreeGrafter"/>
</dbReference>
<dbReference type="InterPro" id="IPR013785">
    <property type="entry name" value="Aldolase_TIM"/>
</dbReference>
<dbReference type="Gene3D" id="3.20.20.70">
    <property type="entry name" value="Aldolase class I"/>
    <property type="match status" value="1"/>
</dbReference>
<gene>
    <name evidence="9" type="ORF">UFOPK2656_02708</name>
    <name evidence="10" type="ORF">UFOPK3099_01441</name>
    <name evidence="11" type="ORF">UFOPK3267_00124</name>
    <name evidence="12" type="ORF">UFOPK3651_02702</name>
    <name evidence="13" type="ORF">UFOPK3931_01413</name>
    <name evidence="8" type="ORF">UFOPK4189_02850</name>
</gene>
<dbReference type="NCBIfam" id="NF005741">
    <property type="entry name" value="PRK07565.1"/>
    <property type="match status" value="1"/>
</dbReference>
<sequence length="335" mass="36388">MTDLSTTYLGLALRSPLVASAGPVTGNPAMWQRLQTAGAGAIVLPSLFEEEIEQDAFVIGFNEEHGADQFGEALSYLPSIDYPPAGPARHVALVEQAREQLDIPVIASLNGTTPGGWVRYAKHLADAGAHAIELNLYDIVADPSATAAQLEHRYLELVEEVKAEIDIPLAVKLGPWFTALANLAVRLQDAGADGLVLFNRLYQPDIDLDTLDVVPKLTLSTSAETRLSLHWIANLFGTTDCSLAASSGVHDGADVLKLLLAGADVVMTTSALLLHGPEHLAVMERYVRQWMVDRDYDSVRELRGSVSRGNVPDPQVYERANYYRVIHSWSNGSPR</sequence>
<dbReference type="InterPro" id="IPR050074">
    <property type="entry name" value="DHO_dehydrogenase"/>
</dbReference>
<organism evidence="9">
    <name type="scientific">freshwater metagenome</name>
    <dbReference type="NCBI Taxonomy" id="449393"/>
    <lineage>
        <taxon>unclassified sequences</taxon>
        <taxon>metagenomes</taxon>
        <taxon>ecological metagenomes</taxon>
    </lineage>
</organism>